<dbReference type="EMBL" id="CP014327">
    <property type="protein sequence ID" value="AML50996.1"/>
    <property type="molecule type" value="Genomic_DNA"/>
</dbReference>
<accession>A0A126UZD4</accession>
<evidence type="ECO:0000259" key="1">
    <source>
        <dbReference type="Pfam" id="PF13403"/>
    </source>
</evidence>
<dbReference type="RefSeq" id="WP_052274592.1">
    <property type="nucleotide sequence ID" value="NZ_CP014327.1"/>
</dbReference>
<dbReference type="STRING" id="1579316.RC74_06655"/>
<dbReference type="AlphaFoldDB" id="A0A126UZD4"/>
<organism evidence="2 3">
    <name type="scientific">Falsihalocynthiibacter arcticus</name>
    <dbReference type="NCBI Taxonomy" id="1579316"/>
    <lineage>
        <taxon>Bacteria</taxon>
        <taxon>Pseudomonadati</taxon>
        <taxon>Pseudomonadota</taxon>
        <taxon>Alphaproteobacteria</taxon>
        <taxon>Rhodobacterales</taxon>
        <taxon>Roseobacteraceae</taxon>
        <taxon>Falsihalocynthiibacter</taxon>
    </lineage>
</organism>
<gene>
    <name evidence="2" type="ORF">RC74_06655</name>
</gene>
<dbReference type="KEGG" id="hat:RC74_06655"/>
<protein>
    <recommendedName>
        <fullName evidence="1">Hedgehog/Intein (Hint) domain-containing protein</fullName>
    </recommendedName>
</protein>
<dbReference type="OrthoDB" id="6305173at2"/>
<feature type="domain" description="Hedgehog/Intein (Hint)" evidence="1">
    <location>
        <begin position="185"/>
        <end position="320"/>
    </location>
</feature>
<name>A0A126UZD4_9RHOB</name>
<dbReference type="Pfam" id="PF13403">
    <property type="entry name" value="Hint_2"/>
    <property type="match status" value="1"/>
</dbReference>
<evidence type="ECO:0000313" key="2">
    <source>
        <dbReference type="EMBL" id="AML50996.1"/>
    </source>
</evidence>
<reference evidence="2 3" key="1">
    <citation type="submission" date="2016-02" db="EMBL/GenBank/DDBJ databases">
        <title>Complete genome sequence of Halocynthiibacter arcticus PAMC 20958t from arctic marine sediment.</title>
        <authorList>
            <person name="Lee Y.M."/>
            <person name="Baek K."/>
            <person name="Lee H.K."/>
            <person name="Shin S.C."/>
        </authorList>
    </citation>
    <scope>NUCLEOTIDE SEQUENCE [LARGE SCALE GENOMIC DNA]</scope>
    <source>
        <strain evidence="2">PAMC 20958</strain>
    </source>
</reference>
<dbReference type="InterPro" id="IPR028992">
    <property type="entry name" value="Hedgehog/Intein_dom"/>
</dbReference>
<keyword evidence="3" id="KW-1185">Reference proteome</keyword>
<dbReference type="SUPFAM" id="SSF51294">
    <property type="entry name" value="Hedgehog/intein (Hint) domain"/>
    <property type="match status" value="1"/>
</dbReference>
<proteinExistence type="predicted"/>
<sequence length="367" mass="40550">MTWLALCDFTNSAFMDPKLSKGDQGTNNVFARTSPPTGIATGSLIVEVEISAERTGQIVLLEYSAVGDWNQRFSLRLDPTGQTVLEMVNGQNRQTMSVATGTSMRDRSMRITYSWDMKHQRSLLTIENLLEGVLVQAEKRTAIEFPIHIVERLTVLRQTTRADSATVFFGISDRVEPVGLAATIAAGAPVMTPRGPKAIERLRVGDEILTRDNGPQIVRWVGSRHVPTKGSFQPLRLSAPYFGLTHDLLVAPEQRLLVGGAEVEYLFGEEEILVEARHLVNGRTAFKESRFSAIQYYQVLLDNHEVIDVSGGSLESLYTGSICDDPELLQTTLLAKMPAGTLPRHLNLARPLLRSYEALSLRSALMG</sequence>
<evidence type="ECO:0000313" key="3">
    <source>
        <dbReference type="Proteomes" id="UP000070371"/>
    </source>
</evidence>
<dbReference type="Proteomes" id="UP000070371">
    <property type="component" value="Chromosome"/>
</dbReference>
<dbReference type="InterPro" id="IPR036844">
    <property type="entry name" value="Hint_dom_sf"/>
</dbReference>